<dbReference type="SUPFAM" id="SSF52788">
    <property type="entry name" value="Phosphotyrosine protein phosphatases I"/>
    <property type="match status" value="1"/>
</dbReference>
<dbReference type="KEGG" id="flh:EJ997_12550"/>
<dbReference type="Proteomes" id="UP000280344">
    <property type="component" value="Chromosome"/>
</dbReference>
<name>A0A3Q9G8J2_9ACTO</name>
<keyword evidence="4" id="KW-1185">Reference proteome</keyword>
<dbReference type="GO" id="GO:0046685">
    <property type="term" value="P:response to arsenic-containing substance"/>
    <property type="evidence" value="ECO:0007669"/>
    <property type="project" value="UniProtKB-KW"/>
</dbReference>
<organism evidence="3 4">
    <name type="scientific">Flaviflexus ciconiae</name>
    <dbReference type="NCBI Taxonomy" id="2496867"/>
    <lineage>
        <taxon>Bacteria</taxon>
        <taxon>Bacillati</taxon>
        <taxon>Actinomycetota</taxon>
        <taxon>Actinomycetes</taxon>
        <taxon>Actinomycetales</taxon>
        <taxon>Actinomycetaceae</taxon>
        <taxon>Flaviflexus</taxon>
    </lineage>
</organism>
<dbReference type="RefSeq" id="WP_126704840.1">
    <property type="nucleotide sequence ID" value="NZ_CP034593.1"/>
</dbReference>
<reference evidence="3 4" key="1">
    <citation type="submission" date="2018-12" db="EMBL/GenBank/DDBJ databases">
        <title>Complete genome sequence of Flaviflexus sp. H23T48.</title>
        <authorList>
            <person name="Bae J.-W."/>
            <person name="Lee J.-Y."/>
        </authorList>
    </citation>
    <scope>NUCLEOTIDE SEQUENCE [LARGE SCALE GENOMIC DNA]</scope>
    <source>
        <strain evidence="3 4">H23T48</strain>
    </source>
</reference>
<feature type="domain" description="Phosphotyrosine protein phosphatase I" evidence="2">
    <location>
        <begin position="7"/>
        <end position="137"/>
    </location>
</feature>
<evidence type="ECO:0000313" key="3">
    <source>
        <dbReference type="EMBL" id="AZQ78040.1"/>
    </source>
</evidence>
<dbReference type="InterPro" id="IPR036196">
    <property type="entry name" value="Ptyr_pPase_sf"/>
</dbReference>
<evidence type="ECO:0000256" key="1">
    <source>
        <dbReference type="ARBA" id="ARBA00022849"/>
    </source>
</evidence>
<sequence>MTEIQKPSVLFICVKNGGKSQMAAALMRHHAGSAIDVHSVGTVPGTSLNAMSASAIEEVGASMDGEYPKPMDPALLRTVNRIVIIGNEAKVEPVSDMVGTIETWTIDEPSERGIEGEERMRLVRDEINEKVHRLAGELAST</sequence>
<evidence type="ECO:0000259" key="2">
    <source>
        <dbReference type="SMART" id="SM00226"/>
    </source>
</evidence>
<dbReference type="Pfam" id="PF01451">
    <property type="entry name" value="LMWPc"/>
    <property type="match status" value="1"/>
</dbReference>
<dbReference type="OrthoDB" id="9799372at2"/>
<dbReference type="InterPro" id="IPR023485">
    <property type="entry name" value="Ptyr_pPase"/>
</dbReference>
<accession>A0A3Q9G8J2</accession>
<dbReference type="PANTHER" id="PTHR43428">
    <property type="entry name" value="ARSENATE REDUCTASE"/>
    <property type="match status" value="1"/>
</dbReference>
<dbReference type="PANTHER" id="PTHR43428:SF1">
    <property type="entry name" value="ARSENATE REDUCTASE"/>
    <property type="match status" value="1"/>
</dbReference>
<dbReference type="SMART" id="SM00226">
    <property type="entry name" value="LMWPc"/>
    <property type="match status" value="1"/>
</dbReference>
<dbReference type="EMBL" id="CP034593">
    <property type="protein sequence ID" value="AZQ78040.1"/>
    <property type="molecule type" value="Genomic_DNA"/>
</dbReference>
<gene>
    <name evidence="3" type="ORF">EJ997_12550</name>
</gene>
<evidence type="ECO:0000313" key="4">
    <source>
        <dbReference type="Proteomes" id="UP000280344"/>
    </source>
</evidence>
<proteinExistence type="predicted"/>
<protein>
    <submittedName>
        <fullName evidence="3">Low molecular weight phosphatase family protein</fullName>
    </submittedName>
</protein>
<keyword evidence="1" id="KW-0059">Arsenical resistance</keyword>
<dbReference type="Gene3D" id="3.40.50.2300">
    <property type="match status" value="1"/>
</dbReference>
<dbReference type="AlphaFoldDB" id="A0A3Q9G8J2"/>